<organism evidence="2 3">
    <name type="scientific">Auricularia subglabra (strain TFB-10046 / SS5)</name>
    <name type="common">White-rot fungus</name>
    <name type="synonym">Auricularia delicata (strain TFB10046)</name>
    <dbReference type="NCBI Taxonomy" id="717982"/>
    <lineage>
        <taxon>Eukaryota</taxon>
        <taxon>Fungi</taxon>
        <taxon>Dikarya</taxon>
        <taxon>Basidiomycota</taxon>
        <taxon>Agaricomycotina</taxon>
        <taxon>Agaricomycetes</taxon>
        <taxon>Auriculariales</taxon>
        <taxon>Auriculariaceae</taxon>
        <taxon>Auricularia</taxon>
    </lineage>
</organism>
<keyword evidence="3" id="KW-1185">Reference proteome</keyword>
<dbReference type="Proteomes" id="UP000006514">
    <property type="component" value="Unassembled WGS sequence"/>
</dbReference>
<dbReference type="AlphaFoldDB" id="J0CSL9"/>
<feature type="region of interest" description="Disordered" evidence="1">
    <location>
        <begin position="1"/>
        <end position="60"/>
    </location>
</feature>
<name>J0CSL9_AURST</name>
<sequence length="394" mass="43068">MTQEKRKRDAPSEAAHAKKPRVGSPGGSGTDADDEDEPADGDHPAGGLSPVGAGDARPNVRGCARLKRGAAFTIRLRTGSVGGRDSSDSSDSGSQSDDRAALTDDYADTTDEDADSTTDEEDEGAHDGPAVSCALTTLRHAHLEATAPTFNGAVWSCAFHNVDCSFTIDVETAYRQARNVIFNWDLWFAYGSLGRNFGDLAWDLQRRANAFFIGHKAFLERKISFDDPEELREGLGWLLDERVVPRPVFDGLRHRLLGLVLLHYAVHYRDRGWHKEAIDMQANAASPTGDLHIRLAWKTLKILYCVRPTVALASAPQARSSPTGRRPEMQQAEVCFGTHHELMRDFTFRTLATDRGFGALSRRHACAATGRVCLAQPRAPVNVLAAPFLCTMPS</sequence>
<dbReference type="InParanoid" id="J0CSL9"/>
<feature type="compositionally biased region" description="Basic and acidic residues" evidence="1">
    <location>
        <begin position="1"/>
        <end position="11"/>
    </location>
</feature>
<accession>J0CSL9</accession>
<proteinExistence type="predicted"/>
<reference evidence="3" key="1">
    <citation type="journal article" date="2012" name="Science">
        <title>The Paleozoic origin of enzymatic lignin decomposition reconstructed from 31 fungal genomes.</title>
        <authorList>
            <person name="Floudas D."/>
            <person name="Binder M."/>
            <person name="Riley R."/>
            <person name="Barry K."/>
            <person name="Blanchette R.A."/>
            <person name="Henrissat B."/>
            <person name="Martinez A.T."/>
            <person name="Otillar R."/>
            <person name="Spatafora J.W."/>
            <person name="Yadav J.S."/>
            <person name="Aerts A."/>
            <person name="Benoit I."/>
            <person name="Boyd A."/>
            <person name="Carlson A."/>
            <person name="Copeland A."/>
            <person name="Coutinho P.M."/>
            <person name="de Vries R.P."/>
            <person name="Ferreira P."/>
            <person name="Findley K."/>
            <person name="Foster B."/>
            <person name="Gaskell J."/>
            <person name="Glotzer D."/>
            <person name="Gorecki P."/>
            <person name="Heitman J."/>
            <person name="Hesse C."/>
            <person name="Hori C."/>
            <person name="Igarashi K."/>
            <person name="Jurgens J.A."/>
            <person name="Kallen N."/>
            <person name="Kersten P."/>
            <person name="Kohler A."/>
            <person name="Kuees U."/>
            <person name="Kumar T.K.A."/>
            <person name="Kuo A."/>
            <person name="LaButti K."/>
            <person name="Larrondo L.F."/>
            <person name="Lindquist E."/>
            <person name="Ling A."/>
            <person name="Lombard V."/>
            <person name="Lucas S."/>
            <person name="Lundell T."/>
            <person name="Martin R."/>
            <person name="McLaughlin D.J."/>
            <person name="Morgenstern I."/>
            <person name="Morin E."/>
            <person name="Murat C."/>
            <person name="Nagy L.G."/>
            <person name="Nolan M."/>
            <person name="Ohm R.A."/>
            <person name="Patyshakuliyeva A."/>
            <person name="Rokas A."/>
            <person name="Ruiz-Duenas F.J."/>
            <person name="Sabat G."/>
            <person name="Salamov A."/>
            <person name="Samejima M."/>
            <person name="Schmutz J."/>
            <person name="Slot J.C."/>
            <person name="St John F."/>
            <person name="Stenlid J."/>
            <person name="Sun H."/>
            <person name="Sun S."/>
            <person name="Syed K."/>
            <person name="Tsang A."/>
            <person name="Wiebenga A."/>
            <person name="Young D."/>
            <person name="Pisabarro A."/>
            <person name="Eastwood D.C."/>
            <person name="Martin F."/>
            <person name="Cullen D."/>
            <person name="Grigoriev I.V."/>
            <person name="Hibbett D.S."/>
        </authorList>
    </citation>
    <scope>NUCLEOTIDE SEQUENCE [LARGE SCALE GENOMIC DNA]</scope>
    <source>
        <strain evidence="3">TFB10046</strain>
    </source>
</reference>
<evidence type="ECO:0000256" key="1">
    <source>
        <dbReference type="SAM" id="MobiDB-lite"/>
    </source>
</evidence>
<feature type="compositionally biased region" description="Acidic residues" evidence="1">
    <location>
        <begin position="105"/>
        <end position="124"/>
    </location>
</feature>
<dbReference type="EMBL" id="JH688323">
    <property type="protein sequence ID" value="EJD33284.1"/>
    <property type="molecule type" value="Genomic_DNA"/>
</dbReference>
<protein>
    <submittedName>
        <fullName evidence="2">Uncharacterized protein</fullName>
    </submittedName>
</protein>
<gene>
    <name evidence="2" type="ORF">AURDEDRAFT_131770</name>
</gene>
<dbReference type="KEGG" id="adl:AURDEDRAFT_131770"/>
<feature type="region of interest" description="Disordered" evidence="1">
    <location>
        <begin position="79"/>
        <end position="129"/>
    </location>
</feature>
<evidence type="ECO:0000313" key="2">
    <source>
        <dbReference type="EMBL" id="EJD33284.1"/>
    </source>
</evidence>
<evidence type="ECO:0000313" key="3">
    <source>
        <dbReference type="Proteomes" id="UP000006514"/>
    </source>
</evidence>